<feature type="domain" description="C1q" evidence="1">
    <location>
        <begin position="1"/>
        <end position="114"/>
    </location>
</feature>
<dbReference type="InterPro" id="IPR008983">
    <property type="entry name" value="Tumour_necrosis_fac-like_dom"/>
</dbReference>
<dbReference type="AlphaFoldDB" id="A0A9D4G4M1"/>
<dbReference type="Pfam" id="PF00386">
    <property type="entry name" value="C1q"/>
    <property type="match status" value="1"/>
</dbReference>
<proteinExistence type="predicted"/>
<sequence length="114" mass="12657">MIYFYARTPASSSLSLSKTVIYTHVEVNDGQGYSSTNGRFTVSVPGLYAFTVQYCLNSGDQALLEIVDQKKTLQRAAFGDRGNNDPCVSMHVFTKDDVSDQMWVQTSWTAQSVI</sequence>
<gene>
    <name evidence="2" type="ORF">DPMN_135807</name>
</gene>
<reference evidence="2" key="1">
    <citation type="journal article" date="2019" name="bioRxiv">
        <title>The Genome of the Zebra Mussel, Dreissena polymorpha: A Resource for Invasive Species Research.</title>
        <authorList>
            <person name="McCartney M.A."/>
            <person name="Auch B."/>
            <person name="Kono T."/>
            <person name="Mallez S."/>
            <person name="Zhang Y."/>
            <person name="Obille A."/>
            <person name="Becker A."/>
            <person name="Abrahante J.E."/>
            <person name="Garbe J."/>
            <person name="Badalamenti J.P."/>
            <person name="Herman A."/>
            <person name="Mangelson H."/>
            <person name="Liachko I."/>
            <person name="Sullivan S."/>
            <person name="Sone E.D."/>
            <person name="Koren S."/>
            <person name="Silverstein K.A.T."/>
            <person name="Beckman K.B."/>
            <person name="Gohl D.M."/>
        </authorList>
    </citation>
    <scope>NUCLEOTIDE SEQUENCE</scope>
    <source>
        <strain evidence="2">Duluth1</strain>
        <tissue evidence="2">Whole animal</tissue>
    </source>
</reference>
<comment type="caution">
    <text evidence="2">The sequence shown here is derived from an EMBL/GenBank/DDBJ whole genome shotgun (WGS) entry which is preliminary data.</text>
</comment>
<evidence type="ECO:0000313" key="3">
    <source>
        <dbReference type="Proteomes" id="UP000828390"/>
    </source>
</evidence>
<dbReference type="EMBL" id="JAIWYP010000006">
    <property type="protein sequence ID" value="KAH3807467.1"/>
    <property type="molecule type" value="Genomic_DNA"/>
</dbReference>
<dbReference type="Proteomes" id="UP000828390">
    <property type="component" value="Unassembled WGS sequence"/>
</dbReference>
<keyword evidence="3" id="KW-1185">Reference proteome</keyword>
<dbReference type="Gene3D" id="2.60.120.40">
    <property type="match status" value="1"/>
</dbReference>
<accession>A0A9D4G4M1</accession>
<evidence type="ECO:0000259" key="1">
    <source>
        <dbReference type="PROSITE" id="PS50871"/>
    </source>
</evidence>
<dbReference type="InterPro" id="IPR001073">
    <property type="entry name" value="C1q_dom"/>
</dbReference>
<evidence type="ECO:0000313" key="2">
    <source>
        <dbReference type="EMBL" id="KAH3807467.1"/>
    </source>
</evidence>
<dbReference type="SUPFAM" id="SSF49842">
    <property type="entry name" value="TNF-like"/>
    <property type="match status" value="1"/>
</dbReference>
<reference evidence="2" key="2">
    <citation type="submission" date="2020-11" db="EMBL/GenBank/DDBJ databases">
        <authorList>
            <person name="McCartney M.A."/>
            <person name="Auch B."/>
            <person name="Kono T."/>
            <person name="Mallez S."/>
            <person name="Becker A."/>
            <person name="Gohl D.M."/>
            <person name="Silverstein K.A.T."/>
            <person name="Koren S."/>
            <person name="Bechman K.B."/>
            <person name="Herman A."/>
            <person name="Abrahante J.E."/>
            <person name="Garbe J."/>
        </authorList>
    </citation>
    <scope>NUCLEOTIDE SEQUENCE</scope>
    <source>
        <strain evidence="2">Duluth1</strain>
        <tissue evidence="2">Whole animal</tissue>
    </source>
</reference>
<dbReference type="PROSITE" id="PS50871">
    <property type="entry name" value="C1Q"/>
    <property type="match status" value="1"/>
</dbReference>
<name>A0A9D4G4M1_DREPO</name>
<organism evidence="2 3">
    <name type="scientific">Dreissena polymorpha</name>
    <name type="common">Zebra mussel</name>
    <name type="synonym">Mytilus polymorpha</name>
    <dbReference type="NCBI Taxonomy" id="45954"/>
    <lineage>
        <taxon>Eukaryota</taxon>
        <taxon>Metazoa</taxon>
        <taxon>Spiralia</taxon>
        <taxon>Lophotrochozoa</taxon>
        <taxon>Mollusca</taxon>
        <taxon>Bivalvia</taxon>
        <taxon>Autobranchia</taxon>
        <taxon>Heteroconchia</taxon>
        <taxon>Euheterodonta</taxon>
        <taxon>Imparidentia</taxon>
        <taxon>Neoheterodontei</taxon>
        <taxon>Myida</taxon>
        <taxon>Dreissenoidea</taxon>
        <taxon>Dreissenidae</taxon>
        <taxon>Dreissena</taxon>
    </lineage>
</organism>
<protein>
    <recommendedName>
        <fullName evidence="1">C1q domain-containing protein</fullName>
    </recommendedName>
</protein>